<dbReference type="EMBL" id="VJMJ01000219">
    <property type="protein sequence ID" value="KAF0726295.1"/>
    <property type="molecule type" value="Genomic_DNA"/>
</dbReference>
<name>A0A6G0WGM3_9STRA</name>
<dbReference type="PANTHER" id="PTHR46656">
    <property type="entry name" value="PUTATIVE-RELATED"/>
    <property type="match status" value="1"/>
</dbReference>
<evidence type="ECO:0000256" key="1">
    <source>
        <dbReference type="ARBA" id="ARBA00022676"/>
    </source>
</evidence>
<protein>
    <recommendedName>
        <fullName evidence="3">Glycosyl transferase family 1 domain-containing protein</fullName>
    </recommendedName>
</protein>
<dbReference type="Pfam" id="PF00534">
    <property type="entry name" value="Glycos_transf_1"/>
    <property type="match status" value="1"/>
</dbReference>
<keyword evidence="5" id="KW-1185">Reference proteome</keyword>
<feature type="signal peptide" evidence="2">
    <location>
        <begin position="1"/>
        <end position="22"/>
    </location>
</feature>
<keyword evidence="1" id="KW-0808">Transferase</keyword>
<gene>
    <name evidence="4" type="ORF">Ae201684_015410</name>
</gene>
<proteinExistence type="predicted"/>
<dbReference type="CDD" id="cd03801">
    <property type="entry name" value="GT4_PimA-like"/>
    <property type="match status" value="1"/>
</dbReference>
<dbReference type="GO" id="GO:0016757">
    <property type="term" value="F:glycosyltransferase activity"/>
    <property type="evidence" value="ECO:0007669"/>
    <property type="project" value="UniProtKB-KW"/>
</dbReference>
<feature type="domain" description="Glycosyl transferase family 1" evidence="3">
    <location>
        <begin position="274"/>
        <end position="389"/>
    </location>
</feature>
<accession>A0A6G0WGM3</accession>
<evidence type="ECO:0000256" key="2">
    <source>
        <dbReference type="SAM" id="SignalP"/>
    </source>
</evidence>
<dbReference type="AlphaFoldDB" id="A0A6G0WGM3"/>
<evidence type="ECO:0000313" key="4">
    <source>
        <dbReference type="EMBL" id="KAF0726295.1"/>
    </source>
</evidence>
<organism evidence="4 5">
    <name type="scientific">Aphanomyces euteiches</name>
    <dbReference type="NCBI Taxonomy" id="100861"/>
    <lineage>
        <taxon>Eukaryota</taxon>
        <taxon>Sar</taxon>
        <taxon>Stramenopiles</taxon>
        <taxon>Oomycota</taxon>
        <taxon>Saprolegniomycetes</taxon>
        <taxon>Saprolegniales</taxon>
        <taxon>Verrucalvaceae</taxon>
        <taxon>Aphanomyces</taxon>
    </lineage>
</organism>
<evidence type="ECO:0000313" key="5">
    <source>
        <dbReference type="Proteomes" id="UP000481153"/>
    </source>
</evidence>
<dbReference type="Gene3D" id="3.40.50.2000">
    <property type="entry name" value="Glycogen Phosphorylase B"/>
    <property type="match status" value="1"/>
</dbReference>
<dbReference type="VEuPathDB" id="FungiDB:AeMF1_004965"/>
<evidence type="ECO:0000259" key="3">
    <source>
        <dbReference type="Pfam" id="PF00534"/>
    </source>
</evidence>
<sequence>MEMPWRLSAMLLATALLSTAQAESGDRPVVQWFAPFLSGGGYCSEAISYAHAITSLNSPNFELQITQHGDSYNPKFAQALPALTRVLMESLWFEPTTSPPPTIAICHSEPGAWNPPRYQTSLCPPEGTTYSIGRTMFETDRLPSGWAQRMEKMDEIWVPTKFAKKIFEDAGVPPAKLVVVPEAVDIDFFNPALTTPFELPLVEASTTVFLSIFKWEERKGWKSLLRAYFAEFTKDDPVLLVLLTNAYHSSSDFDNLVARFALDALGRSLDELPRVHILPPDLPQNDLPGLYKSASAFVLPSRGEGWGRPYVEAMSMEVPVIGTYWNGPTEYMTEANSYPLNFDGLIAIEDGAFRGHLWADPSVTHLQELLRRVLTHPDEAKEKGKQARRDMVAKYAPSVVGAAVVDALSDVLSSLHERFDEL</sequence>
<feature type="chain" id="PRO_5026322781" description="Glycosyl transferase family 1 domain-containing protein" evidence="2">
    <location>
        <begin position="23"/>
        <end position="422"/>
    </location>
</feature>
<keyword evidence="2" id="KW-0732">Signal</keyword>
<dbReference type="Proteomes" id="UP000481153">
    <property type="component" value="Unassembled WGS sequence"/>
</dbReference>
<keyword evidence="1" id="KW-0328">Glycosyltransferase</keyword>
<dbReference type="PANTHER" id="PTHR46656:SF3">
    <property type="entry name" value="PUTATIVE-RELATED"/>
    <property type="match status" value="1"/>
</dbReference>
<dbReference type="InterPro" id="IPR001296">
    <property type="entry name" value="Glyco_trans_1"/>
</dbReference>
<comment type="caution">
    <text evidence="4">The sequence shown here is derived from an EMBL/GenBank/DDBJ whole genome shotgun (WGS) entry which is preliminary data.</text>
</comment>
<dbReference type="SUPFAM" id="SSF53756">
    <property type="entry name" value="UDP-Glycosyltransferase/glycogen phosphorylase"/>
    <property type="match status" value="1"/>
</dbReference>
<reference evidence="4 5" key="1">
    <citation type="submission" date="2019-07" db="EMBL/GenBank/DDBJ databases">
        <title>Genomics analysis of Aphanomyces spp. identifies a new class of oomycete effector associated with host adaptation.</title>
        <authorList>
            <person name="Gaulin E."/>
        </authorList>
    </citation>
    <scope>NUCLEOTIDE SEQUENCE [LARGE SCALE GENOMIC DNA]</scope>
    <source>
        <strain evidence="4 5">ATCC 201684</strain>
    </source>
</reference>